<dbReference type="AlphaFoldDB" id="A0AA86TLR9"/>
<dbReference type="EMBL" id="CATOUU010000217">
    <property type="protein sequence ID" value="CAI9921161.1"/>
    <property type="molecule type" value="Genomic_DNA"/>
</dbReference>
<evidence type="ECO:0000313" key="2">
    <source>
        <dbReference type="EMBL" id="CAI9921161.1"/>
    </source>
</evidence>
<keyword evidence="1" id="KW-0472">Membrane</keyword>
<sequence>MGFIDAFIHCWHYFCQVRSGNTDKLNIISFQQNQQHKINLSTQLIFDRILTKTVVQLTSEIIFETQETVLLSFTFAIALIIFVLIICYNSKCSSGSYMYYQDYSAKKINQQQSLNLSQYVDPIYHKAHQVSFESSDFDTQDQLLQLRIQMQNKIIFHQDIIYVQLNQIDLFEKRQMFKNLTYQKYVDTNYQVSFSILTTAQHYSLILNQLKKQQTYLKNNTFNLIVPLMTFTISNKSYRMPKVKHYLTFDNRNISESISVISKTQSNISAADSVCEEDEFYQKIFDDRDHFYDRRLQKPQGVQVILFQDDQNIILQPIGNRLTEILQMSINIK</sequence>
<accession>A0AA86TLR9</accession>
<comment type="caution">
    <text evidence="2">The sequence shown here is derived from an EMBL/GenBank/DDBJ whole genome shotgun (WGS) entry which is preliminary data.</text>
</comment>
<keyword evidence="1" id="KW-0812">Transmembrane</keyword>
<name>A0AA86TLR9_9EUKA</name>
<reference evidence="2" key="1">
    <citation type="submission" date="2023-06" db="EMBL/GenBank/DDBJ databases">
        <authorList>
            <person name="Kurt Z."/>
        </authorList>
    </citation>
    <scope>NUCLEOTIDE SEQUENCE</scope>
</reference>
<reference evidence="3 4" key="2">
    <citation type="submission" date="2024-07" db="EMBL/GenBank/DDBJ databases">
        <authorList>
            <person name="Akdeniz Z."/>
        </authorList>
    </citation>
    <scope>NUCLEOTIDE SEQUENCE [LARGE SCALE GENOMIC DNA]</scope>
</reference>
<evidence type="ECO:0000256" key="1">
    <source>
        <dbReference type="SAM" id="Phobius"/>
    </source>
</evidence>
<dbReference type="EMBL" id="CAXDID020000259">
    <property type="protein sequence ID" value="CAL6066188.1"/>
    <property type="molecule type" value="Genomic_DNA"/>
</dbReference>
<dbReference type="Proteomes" id="UP001642409">
    <property type="component" value="Unassembled WGS sequence"/>
</dbReference>
<gene>
    <name evidence="3" type="ORF">HINF_LOCUS52200</name>
    <name evidence="2" type="ORF">HINF_LOCUS8806</name>
</gene>
<feature type="transmembrane region" description="Helical" evidence="1">
    <location>
        <begin position="69"/>
        <end position="88"/>
    </location>
</feature>
<protein>
    <submittedName>
        <fullName evidence="3">Hypothetical_protein</fullName>
    </submittedName>
</protein>
<proteinExistence type="predicted"/>
<keyword evidence="1" id="KW-1133">Transmembrane helix</keyword>
<evidence type="ECO:0000313" key="4">
    <source>
        <dbReference type="Proteomes" id="UP001642409"/>
    </source>
</evidence>
<organism evidence="2">
    <name type="scientific">Hexamita inflata</name>
    <dbReference type="NCBI Taxonomy" id="28002"/>
    <lineage>
        <taxon>Eukaryota</taxon>
        <taxon>Metamonada</taxon>
        <taxon>Diplomonadida</taxon>
        <taxon>Hexamitidae</taxon>
        <taxon>Hexamitinae</taxon>
        <taxon>Hexamita</taxon>
    </lineage>
</organism>
<evidence type="ECO:0000313" key="3">
    <source>
        <dbReference type="EMBL" id="CAL6066188.1"/>
    </source>
</evidence>
<keyword evidence="4" id="KW-1185">Reference proteome</keyword>